<dbReference type="InterPro" id="IPR003817">
    <property type="entry name" value="PS_Dcarbxylase"/>
</dbReference>
<dbReference type="GO" id="GO:0004609">
    <property type="term" value="F:phosphatidylserine decarboxylase activity"/>
    <property type="evidence" value="ECO:0007669"/>
    <property type="project" value="UniProtKB-EC"/>
</dbReference>
<evidence type="ECO:0000256" key="3">
    <source>
        <dbReference type="ARBA" id="ARBA00023239"/>
    </source>
</evidence>
<dbReference type="Pfam" id="PF02666">
    <property type="entry name" value="PS_Dcarbxylase"/>
    <property type="match status" value="1"/>
</dbReference>
<keyword evidence="1" id="KW-0210">Decarboxylase</keyword>
<name>A0A0B0HBM0_SOVGS</name>
<dbReference type="AlphaFoldDB" id="A0A0B0HBM0"/>
<evidence type="ECO:0000256" key="4">
    <source>
        <dbReference type="ARBA" id="ARBA00023317"/>
    </source>
</evidence>
<reference evidence="5 6" key="1">
    <citation type="journal article" date="2014" name="BMC Genomics">
        <title>The genome of the intracellular bacterium of the coastal bivalve, Solemya velum: a blueprint for thriving in and out of symbiosis.</title>
        <authorList>
            <person name="Dmytrenko O."/>
            <person name="Russell S.L."/>
            <person name="Loo W.T."/>
            <person name="Fontanez K.M."/>
            <person name="Liao L."/>
            <person name="Roeselers G."/>
            <person name="Sharma R."/>
            <person name="Stewart F.J."/>
            <person name="Newton I.L."/>
            <person name="Woyke T."/>
            <person name="Wu D."/>
            <person name="Lang J.M."/>
            <person name="Eisen J.A."/>
            <person name="Cavanaugh C.M."/>
        </authorList>
    </citation>
    <scope>NUCLEOTIDE SEQUENCE [LARGE SCALE GENOMIC DNA]</scope>
    <source>
        <strain evidence="5 6">WH</strain>
    </source>
</reference>
<evidence type="ECO:0000256" key="1">
    <source>
        <dbReference type="ARBA" id="ARBA00022793"/>
    </source>
</evidence>
<gene>
    <name evidence="5" type="ORF">JV46_29390</name>
</gene>
<proteinExistence type="predicted"/>
<dbReference type="STRING" id="2340.JV46_29390"/>
<accession>A0A0B0HBM0</accession>
<keyword evidence="3 5" id="KW-0456">Lyase</keyword>
<keyword evidence="4" id="KW-0670">Pyruvate</keyword>
<dbReference type="EC" id="4.1.1.65" evidence="5"/>
<dbReference type="Proteomes" id="UP000030856">
    <property type="component" value="Unassembled WGS sequence"/>
</dbReference>
<keyword evidence="6" id="KW-1185">Reference proteome</keyword>
<sequence>MNYTTDDSIIQLKCGEEFGRFNMGGSTVIVLFGPGSVNWQTGLGPETRVQVGQALGRVQ</sequence>
<dbReference type="GO" id="GO:0008654">
    <property type="term" value="P:phospholipid biosynthetic process"/>
    <property type="evidence" value="ECO:0007669"/>
    <property type="project" value="InterPro"/>
</dbReference>
<dbReference type="EMBL" id="JRAA01000002">
    <property type="protein sequence ID" value="KHF25269.1"/>
    <property type="molecule type" value="Genomic_DNA"/>
</dbReference>
<evidence type="ECO:0000313" key="5">
    <source>
        <dbReference type="EMBL" id="KHF25269.1"/>
    </source>
</evidence>
<evidence type="ECO:0000313" key="6">
    <source>
        <dbReference type="Proteomes" id="UP000030856"/>
    </source>
</evidence>
<comment type="caution">
    <text evidence="5">The sequence shown here is derived from an EMBL/GenBank/DDBJ whole genome shotgun (WGS) entry which is preliminary data.</text>
</comment>
<protein>
    <submittedName>
        <fullName evidence="5">Phosphatidylserine decarboxylase</fullName>
        <ecNumber evidence="5">4.1.1.65</ecNumber>
    </submittedName>
</protein>
<organism evidence="5 6">
    <name type="scientific">Solemya velum gill symbiont</name>
    <dbReference type="NCBI Taxonomy" id="2340"/>
    <lineage>
        <taxon>Bacteria</taxon>
        <taxon>Pseudomonadati</taxon>
        <taxon>Pseudomonadota</taxon>
        <taxon>Gammaproteobacteria</taxon>
        <taxon>sulfur-oxidizing symbionts</taxon>
    </lineage>
</organism>
<keyword evidence="2" id="KW-0865">Zymogen</keyword>
<evidence type="ECO:0000256" key="2">
    <source>
        <dbReference type="ARBA" id="ARBA00023145"/>
    </source>
</evidence>